<accession>A0A328P4C9</accession>
<name>A0A328P4C9_9GAMM</name>
<feature type="region of interest" description="Disordered" evidence="1">
    <location>
        <begin position="136"/>
        <end position="159"/>
    </location>
</feature>
<dbReference type="EMBL" id="NFZS01000001">
    <property type="protein sequence ID" value="RAO76889.1"/>
    <property type="molecule type" value="Genomic_DNA"/>
</dbReference>
<keyword evidence="2" id="KW-0732">Signal</keyword>
<proteinExistence type="predicted"/>
<protein>
    <submittedName>
        <fullName evidence="3">Uncharacterized protein</fullName>
    </submittedName>
</protein>
<gene>
    <name evidence="3" type="ORF">CA260_02960</name>
</gene>
<evidence type="ECO:0000313" key="3">
    <source>
        <dbReference type="EMBL" id="RAO76889.1"/>
    </source>
</evidence>
<feature type="signal peptide" evidence="2">
    <location>
        <begin position="1"/>
        <end position="21"/>
    </location>
</feature>
<dbReference type="Proteomes" id="UP000248926">
    <property type="component" value="Unassembled WGS sequence"/>
</dbReference>
<keyword evidence="4" id="KW-1185">Reference proteome</keyword>
<comment type="caution">
    <text evidence="3">The sequence shown here is derived from an EMBL/GenBank/DDBJ whole genome shotgun (WGS) entry which is preliminary data.</text>
</comment>
<evidence type="ECO:0000256" key="1">
    <source>
        <dbReference type="SAM" id="MobiDB-lite"/>
    </source>
</evidence>
<sequence length="159" mass="17733">MKFKIWMLGLGMCLAAGSAFASKDEVVVKAQDKEDFTAQTAAVHKLMEPGGRYEFVTTEERTAIDSHFSDMQAAFDKYDTTDKMDQNTKLKLVNDQEAINAILTKRDGNKVICERAAPTGSLLPKSTCRTYGEIERSRRDSQKFMQDTATHAVQNRNGG</sequence>
<dbReference type="AlphaFoldDB" id="A0A328P4C9"/>
<organism evidence="3 4">
    <name type="scientific">Dyella jiangningensis</name>
    <dbReference type="NCBI Taxonomy" id="1379159"/>
    <lineage>
        <taxon>Bacteria</taxon>
        <taxon>Pseudomonadati</taxon>
        <taxon>Pseudomonadota</taxon>
        <taxon>Gammaproteobacteria</taxon>
        <taxon>Lysobacterales</taxon>
        <taxon>Rhodanobacteraceae</taxon>
        <taxon>Dyella</taxon>
    </lineage>
</organism>
<dbReference type="OrthoDB" id="5956489at2"/>
<feature type="compositionally biased region" description="Polar residues" evidence="1">
    <location>
        <begin position="143"/>
        <end position="159"/>
    </location>
</feature>
<evidence type="ECO:0000256" key="2">
    <source>
        <dbReference type="SAM" id="SignalP"/>
    </source>
</evidence>
<feature type="chain" id="PRO_5016305931" evidence="2">
    <location>
        <begin position="22"/>
        <end position="159"/>
    </location>
</feature>
<evidence type="ECO:0000313" key="4">
    <source>
        <dbReference type="Proteomes" id="UP000248926"/>
    </source>
</evidence>
<dbReference type="RefSeq" id="WP_111980951.1">
    <property type="nucleotide sequence ID" value="NZ_NFZS01000001.1"/>
</dbReference>
<reference evidence="3 4" key="1">
    <citation type="journal article" date="2018" name="Genet. Mol. Biol.">
        <title>The genome sequence of Dyella jiangningensis FCAV SCS01 from a lignocellulose-decomposing microbial consortium metagenome reveals potential for biotechnological applications.</title>
        <authorList>
            <person name="Desiderato J.G."/>
            <person name="Alvarenga D.O."/>
            <person name="Constancio M.T.L."/>
            <person name="Alves L.M.C."/>
            <person name="Varani A.M."/>
        </authorList>
    </citation>
    <scope>NUCLEOTIDE SEQUENCE [LARGE SCALE GENOMIC DNA]</scope>
    <source>
        <strain evidence="3 4">FCAV SCS01</strain>
    </source>
</reference>